<feature type="transmembrane region" description="Helical" evidence="8">
    <location>
        <begin position="413"/>
        <end position="432"/>
    </location>
</feature>
<feature type="transmembrane region" description="Helical" evidence="8">
    <location>
        <begin position="359"/>
        <end position="377"/>
    </location>
</feature>
<feature type="transmembrane region" description="Helical" evidence="8">
    <location>
        <begin position="389"/>
        <end position="407"/>
    </location>
</feature>
<feature type="transmembrane region" description="Helical" evidence="8">
    <location>
        <begin position="222"/>
        <end position="255"/>
    </location>
</feature>
<keyword evidence="10" id="KW-1185">Reference proteome</keyword>
<gene>
    <name evidence="9" type="ORF">PAPYR_8078</name>
</gene>
<feature type="transmembrane region" description="Helical" evidence="8">
    <location>
        <begin position="295"/>
        <end position="316"/>
    </location>
</feature>
<dbReference type="EMBL" id="JAPMOS010000065">
    <property type="protein sequence ID" value="KAJ4456599.1"/>
    <property type="molecule type" value="Genomic_DNA"/>
</dbReference>
<evidence type="ECO:0000256" key="5">
    <source>
        <dbReference type="ARBA" id="ARBA00022989"/>
    </source>
</evidence>
<dbReference type="PANTHER" id="PTHR46187:SF3">
    <property type="entry name" value="ALKALINE CERAMIDASE 3"/>
    <property type="match status" value="1"/>
</dbReference>
<dbReference type="Proteomes" id="UP001141327">
    <property type="component" value="Unassembled WGS sequence"/>
</dbReference>
<evidence type="ECO:0000256" key="1">
    <source>
        <dbReference type="ARBA" id="ARBA00004141"/>
    </source>
</evidence>
<organism evidence="9 10">
    <name type="scientific">Paratrimastix pyriformis</name>
    <dbReference type="NCBI Taxonomy" id="342808"/>
    <lineage>
        <taxon>Eukaryota</taxon>
        <taxon>Metamonada</taxon>
        <taxon>Preaxostyla</taxon>
        <taxon>Paratrimastigidae</taxon>
        <taxon>Paratrimastix</taxon>
    </lineage>
</organism>
<evidence type="ECO:0000313" key="10">
    <source>
        <dbReference type="Proteomes" id="UP001141327"/>
    </source>
</evidence>
<evidence type="ECO:0000256" key="8">
    <source>
        <dbReference type="SAM" id="Phobius"/>
    </source>
</evidence>
<evidence type="ECO:0000256" key="7">
    <source>
        <dbReference type="SAM" id="MobiDB-lite"/>
    </source>
</evidence>
<comment type="caution">
    <text evidence="9">The sequence shown here is derived from an EMBL/GenBank/DDBJ whole genome shotgun (WGS) entry which is preliminary data.</text>
</comment>
<accession>A0ABQ8UBD0</accession>
<dbReference type="PANTHER" id="PTHR46187">
    <property type="entry name" value="ALKALINE CERAMIDASE 3"/>
    <property type="match status" value="1"/>
</dbReference>
<feature type="transmembrane region" description="Helical" evidence="8">
    <location>
        <begin position="79"/>
        <end position="98"/>
    </location>
</feature>
<evidence type="ECO:0000256" key="6">
    <source>
        <dbReference type="ARBA" id="ARBA00023136"/>
    </source>
</evidence>
<feature type="transmembrane region" description="Helical" evidence="8">
    <location>
        <begin position="161"/>
        <end position="183"/>
    </location>
</feature>
<keyword evidence="3 8" id="KW-0812">Transmembrane</keyword>
<evidence type="ECO:0000256" key="3">
    <source>
        <dbReference type="ARBA" id="ARBA00022692"/>
    </source>
</evidence>
<proteinExistence type="inferred from homology"/>
<feature type="region of interest" description="Disordered" evidence="7">
    <location>
        <begin position="575"/>
        <end position="646"/>
    </location>
</feature>
<sequence length="646" mass="73536">MINVLAPGLDTLWRKLQDRSLWIVTIANRDYLMARSPFAPNLTRALGVPFEYVLAAAAMLSLALNIFLGKVIFPHVAWIVYPFIQALISGTGFVLLQFRFMPCRDQFVARYGKNAYRNAFIQSGFWVLVAILQGATAPFLMNFFGPGGASILSLADWLSPRIFLFLLALPGFFFITIFGMFAYHSRKSFSWDRSARYFYFYEKEEDHPHFSKLSYMMRHPHYATVMLFCISWGFFARNLGVLMQSCVYVTIIYFWMRHEDIEFCKRNPSKSQMVARMPALFVSVDDLSRYFMTPYIAEFWNCLSNIWYLAFGIPALISCKRNNLEFRFYLLSLWMILIGFGSGAYHMTMLPSWSALDTAPMMGFQFSLSYIFTVMGIRPGDHTALRTSVAVGYSLLSLLMFMLGWAFPAAFNILFLCIISISIPLSIFWCLYPRTRKSELGKRMALWALAAGLFAIASVFWINDKKWCYPLRDIRQAWIRWSPSLGDVFAGVLEFHGWWHLFTAATLHTMTALGEYIRCTQIGRSLRFRDLFFCLKAASSQKSGETIRTAPGPAELNAVVIDSAPIKHEMMDTDLPPPPLCIGSKGSPPGDAQIPDPVPPDESEGSFAPWRYSKGGPSAKPQVYGYRSRPRPDRRGASSQALPYVT</sequence>
<keyword evidence="4" id="KW-0378">Hydrolase</keyword>
<name>A0ABQ8UBD0_9EUKA</name>
<evidence type="ECO:0000256" key="2">
    <source>
        <dbReference type="ARBA" id="ARBA00009780"/>
    </source>
</evidence>
<evidence type="ECO:0000256" key="4">
    <source>
        <dbReference type="ARBA" id="ARBA00022801"/>
    </source>
</evidence>
<dbReference type="Pfam" id="PF05875">
    <property type="entry name" value="Ceramidase"/>
    <property type="match status" value="1"/>
</dbReference>
<comment type="similarity">
    <text evidence="2">Belongs to the alkaline ceramidase family.</text>
</comment>
<keyword evidence="5 8" id="KW-1133">Transmembrane helix</keyword>
<feature type="transmembrane region" description="Helical" evidence="8">
    <location>
        <begin position="52"/>
        <end position="73"/>
    </location>
</feature>
<feature type="transmembrane region" description="Helical" evidence="8">
    <location>
        <begin position="498"/>
        <end position="517"/>
    </location>
</feature>
<dbReference type="InterPro" id="IPR008901">
    <property type="entry name" value="ACER"/>
</dbReference>
<reference evidence="9" key="1">
    <citation type="journal article" date="2022" name="bioRxiv">
        <title>Genomics of Preaxostyla Flagellates Illuminates Evolutionary Transitions and the Path Towards Mitochondrial Loss.</title>
        <authorList>
            <person name="Novak L.V.F."/>
            <person name="Treitli S.C."/>
            <person name="Pyrih J."/>
            <person name="Halakuc P."/>
            <person name="Pipaliya S.V."/>
            <person name="Vacek V."/>
            <person name="Brzon O."/>
            <person name="Soukal P."/>
            <person name="Eme L."/>
            <person name="Dacks J.B."/>
            <person name="Karnkowska A."/>
            <person name="Elias M."/>
            <person name="Hampl V."/>
        </authorList>
    </citation>
    <scope>NUCLEOTIDE SEQUENCE</scope>
    <source>
        <strain evidence="9">RCP-MX</strain>
    </source>
</reference>
<protein>
    <submittedName>
        <fullName evidence="9">Ceramidase</fullName>
    </submittedName>
</protein>
<feature type="compositionally biased region" description="Polar residues" evidence="7">
    <location>
        <begin position="637"/>
        <end position="646"/>
    </location>
</feature>
<feature type="transmembrane region" description="Helical" evidence="8">
    <location>
        <begin position="328"/>
        <end position="347"/>
    </location>
</feature>
<comment type="subcellular location">
    <subcellularLocation>
        <location evidence="1">Membrane</location>
        <topology evidence="1">Multi-pass membrane protein</topology>
    </subcellularLocation>
</comment>
<feature type="transmembrane region" description="Helical" evidence="8">
    <location>
        <begin position="119"/>
        <end position="141"/>
    </location>
</feature>
<feature type="transmembrane region" description="Helical" evidence="8">
    <location>
        <begin position="444"/>
        <end position="462"/>
    </location>
</feature>
<keyword evidence="6 8" id="KW-0472">Membrane</keyword>
<evidence type="ECO:0000313" key="9">
    <source>
        <dbReference type="EMBL" id="KAJ4456599.1"/>
    </source>
</evidence>